<comment type="caution">
    <text evidence="2">The sequence shown here is derived from an EMBL/GenBank/DDBJ whole genome shotgun (WGS) entry which is preliminary data.</text>
</comment>
<gene>
    <name evidence="2" type="ORF">HMPREF1705_04368</name>
</gene>
<evidence type="ECO:0000313" key="3">
    <source>
        <dbReference type="Proteomes" id="UP000005273"/>
    </source>
</evidence>
<dbReference type="InterPro" id="IPR048769">
    <property type="entry name" value="HepT-like_dom"/>
</dbReference>
<accession>A0A0T5X7G7</accession>
<feature type="domain" description="HepT-like" evidence="1">
    <location>
        <begin position="42"/>
        <end position="150"/>
    </location>
</feature>
<dbReference type="RefSeq" id="WP_009200706.1">
    <property type="nucleotide sequence ID" value="NZ_ACJX03000001.1"/>
</dbReference>
<dbReference type="AlphaFoldDB" id="A0A0T5X7G7"/>
<protein>
    <submittedName>
        <fullName evidence="2">Putative toxin-antitoxin system, antitoxin component</fullName>
    </submittedName>
</protein>
<sequence>MTRFAALKADIDHELRNLKRLAKELDDILTATKEGSIARTRAVGSLLHDFYTGVEKIFSQIAIKIDQDLPAGEGWHIQLLKRMTIPIEGIRPRVIDEKLENDLEEYLRFRHLFRNIYGFELKWDKCQPLVERLDDIICELEEQVAKFESFLDSIT</sequence>
<name>A0A0T5X7G7_9BACT</name>
<proteinExistence type="predicted"/>
<dbReference type="OrthoDB" id="9792853at2"/>
<dbReference type="Proteomes" id="UP000005273">
    <property type="component" value="Unassembled WGS sequence"/>
</dbReference>
<organism evidence="2 3">
    <name type="scientific">Acetomicrobium hydrogeniformans ATCC BAA-1850</name>
    <dbReference type="NCBI Taxonomy" id="592015"/>
    <lineage>
        <taxon>Bacteria</taxon>
        <taxon>Thermotogati</taxon>
        <taxon>Synergistota</taxon>
        <taxon>Synergistia</taxon>
        <taxon>Synergistales</taxon>
        <taxon>Acetomicrobiaceae</taxon>
        <taxon>Acetomicrobium</taxon>
    </lineage>
</organism>
<dbReference type="EMBL" id="ACJX03000001">
    <property type="protein sequence ID" value="KRT34412.1"/>
    <property type="molecule type" value="Genomic_DNA"/>
</dbReference>
<dbReference type="eggNOG" id="COG1669">
    <property type="taxonomic scope" value="Bacteria"/>
</dbReference>
<dbReference type="STRING" id="592015.HMPREF1705_04368"/>
<keyword evidence="3" id="KW-1185">Reference proteome</keyword>
<evidence type="ECO:0000313" key="2">
    <source>
        <dbReference type="EMBL" id="KRT34412.1"/>
    </source>
</evidence>
<dbReference type="Pfam" id="PF20797">
    <property type="entry name" value="HepT-like_2"/>
    <property type="match status" value="1"/>
</dbReference>
<evidence type="ECO:0000259" key="1">
    <source>
        <dbReference type="Pfam" id="PF20797"/>
    </source>
</evidence>
<reference evidence="3" key="1">
    <citation type="submission" date="2012-09" db="EMBL/GenBank/DDBJ databases">
        <authorList>
            <person name="Weinstock G."/>
            <person name="Sodergren E."/>
            <person name="Clifton S."/>
            <person name="Fulton L."/>
            <person name="Fulton B."/>
            <person name="Courtney L."/>
            <person name="Fronick C."/>
            <person name="Harrison M."/>
            <person name="Strong C."/>
            <person name="Farmer C."/>
            <person name="Delehaunty K."/>
            <person name="Markovic C."/>
            <person name="Hall O."/>
            <person name="Minx P."/>
            <person name="Tomlinson C."/>
            <person name="Mitreva M."/>
            <person name="Nelson J."/>
            <person name="Hou S."/>
            <person name="Wollam A."/>
            <person name="Pepin K.H."/>
            <person name="Johnson M."/>
            <person name="Bhonagiri V."/>
            <person name="Nash W.E."/>
            <person name="Suruliraj S."/>
            <person name="Warren W."/>
            <person name="Chinwalla A."/>
            <person name="Mardis E.R."/>
            <person name="Wilson R.K."/>
        </authorList>
    </citation>
    <scope>NUCLEOTIDE SEQUENCE [LARGE SCALE GENOMIC DNA]</scope>
    <source>
        <strain evidence="3">OS1</strain>
    </source>
</reference>